<dbReference type="InterPro" id="IPR044633">
    <property type="entry name" value="CstF1-like"/>
</dbReference>
<feature type="repeat" description="WD" evidence="7">
    <location>
        <begin position="131"/>
        <end position="165"/>
    </location>
</feature>
<evidence type="ECO:0000313" key="10">
    <source>
        <dbReference type="Proteomes" id="UP000039324"/>
    </source>
</evidence>
<dbReference type="PROSITE" id="PS00678">
    <property type="entry name" value="WD_REPEATS_1"/>
    <property type="match status" value="1"/>
</dbReference>
<dbReference type="STRING" id="37360.A0A0G4IMA0"/>
<gene>
    <name evidence="9" type="ORF">PBRA_004893</name>
</gene>
<dbReference type="AlphaFoldDB" id="A0A0G4IMA0"/>
<proteinExistence type="predicted"/>
<evidence type="ECO:0000256" key="1">
    <source>
        <dbReference type="ARBA" id="ARBA00004123"/>
    </source>
</evidence>
<feature type="repeat" description="WD" evidence="7">
    <location>
        <begin position="326"/>
        <end position="367"/>
    </location>
</feature>
<accession>A0A0G4IMA0</accession>
<dbReference type="PANTHER" id="PTHR44133">
    <property type="entry name" value="CLEAVAGE STIMULATION FACTOR SUBUNIT 1"/>
    <property type="match status" value="1"/>
</dbReference>
<evidence type="ECO:0000256" key="7">
    <source>
        <dbReference type="PROSITE-ProRule" id="PRU00221"/>
    </source>
</evidence>
<evidence type="ECO:0000256" key="4">
    <source>
        <dbReference type="ARBA" id="ARBA00022737"/>
    </source>
</evidence>
<dbReference type="EMBL" id="CDSF01000057">
    <property type="protein sequence ID" value="CEO96222.1"/>
    <property type="molecule type" value="Genomic_DNA"/>
</dbReference>
<dbReference type="InterPro" id="IPR001680">
    <property type="entry name" value="WD40_rpt"/>
</dbReference>
<dbReference type="InterPro" id="IPR020472">
    <property type="entry name" value="WD40_PAC1"/>
</dbReference>
<feature type="repeat" description="WD" evidence="7">
    <location>
        <begin position="193"/>
        <end position="234"/>
    </location>
</feature>
<comment type="subcellular location">
    <subcellularLocation>
        <location evidence="1">Nucleus</location>
    </subcellularLocation>
</comment>
<dbReference type="OMA" id="HTEDYVM"/>
<dbReference type="Gene3D" id="2.130.10.10">
    <property type="entry name" value="YVTN repeat-like/Quinoprotein amine dehydrogenase"/>
    <property type="match status" value="3"/>
</dbReference>
<dbReference type="PANTHER" id="PTHR44133:SF2">
    <property type="entry name" value="CLEAVAGE STIMULATION FACTOR SUBUNIT 1"/>
    <property type="match status" value="1"/>
</dbReference>
<keyword evidence="3" id="KW-0507">mRNA processing</keyword>
<keyword evidence="5" id="KW-0539">Nucleus</keyword>
<protein>
    <recommendedName>
        <fullName evidence="6">Cleavage stimulation factor 50 kDa subunit</fullName>
    </recommendedName>
</protein>
<feature type="compositionally biased region" description="Basic and acidic residues" evidence="8">
    <location>
        <begin position="100"/>
        <end position="115"/>
    </location>
</feature>
<dbReference type="Gene3D" id="1.20.960.50">
    <property type="entry name" value="Cleavage stimulation factor subunit 1, dimerisation domain"/>
    <property type="match status" value="1"/>
</dbReference>
<dbReference type="InterPro" id="IPR038184">
    <property type="entry name" value="CSTF1_dimer_sf"/>
</dbReference>
<keyword evidence="4" id="KW-0677">Repeat</keyword>
<evidence type="ECO:0000256" key="6">
    <source>
        <dbReference type="ARBA" id="ARBA00029851"/>
    </source>
</evidence>
<keyword evidence="10" id="KW-1185">Reference proteome</keyword>
<dbReference type="InterPro" id="IPR036322">
    <property type="entry name" value="WD40_repeat_dom_sf"/>
</dbReference>
<dbReference type="OrthoDB" id="538223at2759"/>
<dbReference type="SUPFAM" id="SSF50978">
    <property type="entry name" value="WD40 repeat-like"/>
    <property type="match status" value="1"/>
</dbReference>
<evidence type="ECO:0000256" key="5">
    <source>
        <dbReference type="ARBA" id="ARBA00023242"/>
    </source>
</evidence>
<dbReference type="PROSITE" id="PS50082">
    <property type="entry name" value="WD_REPEATS_2"/>
    <property type="match status" value="4"/>
</dbReference>
<dbReference type="GO" id="GO:0005848">
    <property type="term" value="C:mRNA cleavage stimulating factor complex"/>
    <property type="evidence" value="ECO:0007669"/>
    <property type="project" value="InterPro"/>
</dbReference>
<dbReference type="SMART" id="SM00320">
    <property type="entry name" value="WD40"/>
    <property type="match status" value="7"/>
</dbReference>
<reference evidence="9 10" key="1">
    <citation type="submission" date="2015-02" db="EMBL/GenBank/DDBJ databases">
        <authorList>
            <person name="Chooi Y.-H."/>
        </authorList>
    </citation>
    <scope>NUCLEOTIDE SEQUENCE [LARGE SCALE GENOMIC DNA]</scope>
    <source>
        <strain evidence="9">E3</strain>
    </source>
</reference>
<feature type="repeat" description="WD" evidence="7">
    <location>
        <begin position="282"/>
        <end position="323"/>
    </location>
</feature>
<dbReference type="GO" id="GO:0003723">
    <property type="term" value="F:RNA binding"/>
    <property type="evidence" value="ECO:0007669"/>
    <property type="project" value="TreeGrafter"/>
</dbReference>
<evidence type="ECO:0000256" key="8">
    <source>
        <dbReference type="SAM" id="MobiDB-lite"/>
    </source>
</evidence>
<keyword evidence="2 7" id="KW-0853">WD repeat</keyword>
<feature type="region of interest" description="Disordered" evidence="8">
    <location>
        <begin position="59"/>
        <end position="123"/>
    </location>
</feature>
<organism evidence="9 10">
    <name type="scientific">Plasmodiophora brassicae</name>
    <name type="common">Clubroot disease agent</name>
    <dbReference type="NCBI Taxonomy" id="37360"/>
    <lineage>
        <taxon>Eukaryota</taxon>
        <taxon>Sar</taxon>
        <taxon>Rhizaria</taxon>
        <taxon>Endomyxa</taxon>
        <taxon>Phytomyxea</taxon>
        <taxon>Plasmodiophorida</taxon>
        <taxon>Plasmodiophoridae</taxon>
        <taxon>Plasmodiophora</taxon>
    </lineage>
</organism>
<dbReference type="InterPro" id="IPR015943">
    <property type="entry name" value="WD40/YVTN_repeat-like_dom_sf"/>
</dbReference>
<evidence type="ECO:0000256" key="2">
    <source>
        <dbReference type="ARBA" id="ARBA00022574"/>
    </source>
</evidence>
<dbReference type="Pfam" id="PF00400">
    <property type="entry name" value="WD40"/>
    <property type="match status" value="6"/>
</dbReference>
<dbReference type="GO" id="GO:0031124">
    <property type="term" value="P:mRNA 3'-end processing"/>
    <property type="evidence" value="ECO:0007669"/>
    <property type="project" value="InterPro"/>
</dbReference>
<evidence type="ECO:0000256" key="3">
    <source>
        <dbReference type="ARBA" id="ARBA00022664"/>
    </source>
</evidence>
<dbReference type="PRINTS" id="PR00320">
    <property type="entry name" value="GPROTEINBRPT"/>
</dbReference>
<dbReference type="CDD" id="cd00200">
    <property type="entry name" value="WD40"/>
    <property type="match status" value="1"/>
</dbReference>
<dbReference type="InterPro" id="IPR019775">
    <property type="entry name" value="WD40_repeat_CS"/>
</dbReference>
<dbReference type="Proteomes" id="UP000039324">
    <property type="component" value="Unassembled WGS sequence"/>
</dbReference>
<name>A0A0G4IMA0_PLABS</name>
<dbReference type="PROSITE" id="PS50294">
    <property type="entry name" value="WD_REPEATS_REGION"/>
    <property type="match status" value="3"/>
</dbReference>
<sequence>MVEGGVRSAADVHLYTLIIRQLADDGFGEIATNLSTVSGVDIDPKLPDNNLARIVTLAAAEDSQPDADKPDEAGASEPVDETEEAELEQHHPTRSPKTLVSEKEDAQDLSIDRESSSMPSRKFPDHSVRFVSLHKNAVRAGCFSPDGSYAATGSNDFSIKYLDVDKMHHHSQLKASKLATSDESASRPVIRTYYDHSALVTQVVFHPVRDILVSSSQDQSIKLFDLQRATQKRSFKQIRENSSVNSIDFHPTGDFLVCATDREPVYLYDMTTFQRFCSPDQKSFHIGPVMYVRYANQASYFASCGVDGTIKLWDGVSAKCVRTIPNAHSSAPVSNLQFSINGKYLLSGGRDSTSRLWEVATGRLVHTLEGAMHSNTSLRTVSIKSSFSYNDEFVLSGDELSGNITVWDTRTGKMVKKSPAHTKSVSWIATSQTEPAMLTCSEDCTAKFMAAQ</sequence>
<evidence type="ECO:0000313" key="9">
    <source>
        <dbReference type="EMBL" id="CEO96222.1"/>
    </source>
</evidence>